<dbReference type="GeneID" id="96601037"/>
<sequence>MDEKIEKLTAELLAKNPQMSVGRARVWIELLWSDFESTSAKAGYNYRGADYTENLVRQLITSYGDKLHAFAGRNPKYAHLLDASDDMIQ</sequence>
<dbReference type="Pfam" id="PF14043">
    <property type="entry name" value="WVELL"/>
    <property type="match status" value="1"/>
</dbReference>
<evidence type="ECO:0000313" key="2">
    <source>
        <dbReference type="Proteomes" id="UP000037326"/>
    </source>
</evidence>
<dbReference type="RefSeq" id="WP_049668855.1">
    <property type="nucleotide sequence ID" value="NZ_JBIVRT010000015.1"/>
</dbReference>
<accession>A0A0K9F214</accession>
<name>A0A0K9F214_9BACI</name>
<evidence type="ECO:0000313" key="1">
    <source>
        <dbReference type="EMBL" id="KMY28585.1"/>
    </source>
</evidence>
<dbReference type="AlphaFoldDB" id="A0A0K9F214"/>
<proteinExistence type="predicted"/>
<comment type="caution">
    <text evidence="1">The sequence shown here is derived from an EMBL/GenBank/DDBJ whole genome shotgun (WGS) entry which is preliminary data.</text>
</comment>
<evidence type="ECO:0008006" key="3">
    <source>
        <dbReference type="Google" id="ProtNLM"/>
    </source>
</evidence>
<dbReference type="InterPro" id="IPR026952">
    <property type="entry name" value="WVELL"/>
</dbReference>
<protein>
    <recommendedName>
        <fullName evidence="3">WVELL protein</fullName>
    </recommendedName>
</protein>
<dbReference type="Proteomes" id="UP000037326">
    <property type="component" value="Unassembled WGS sequence"/>
</dbReference>
<dbReference type="PATRIC" id="fig|582475.4.peg.5174"/>
<organism evidence="1 2">
    <name type="scientific">Lysinibacillus xylanilyticus</name>
    <dbReference type="NCBI Taxonomy" id="582475"/>
    <lineage>
        <taxon>Bacteria</taxon>
        <taxon>Bacillati</taxon>
        <taxon>Bacillota</taxon>
        <taxon>Bacilli</taxon>
        <taxon>Bacillales</taxon>
        <taxon>Bacillaceae</taxon>
        <taxon>Lysinibacillus</taxon>
    </lineage>
</organism>
<reference evidence="2" key="1">
    <citation type="submission" date="2015-07" db="EMBL/GenBank/DDBJ databases">
        <authorList>
            <consortium name="Consortium for Microbial Forensics and Genomics (microFORGE)"/>
            <person name="Knight B.M."/>
            <person name="Roberts D.P."/>
            <person name="Lin D."/>
            <person name="Hari K."/>
            <person name="Fletcher J."/>
            <person name="Melcher U."/>
            <person name="Blagden T."/>
            <person name="Winegar R.A."/>
        </authorList>
    </citation>
    <scope>NUCLEOTIDE SEQUENCE [LARGE SCALE GENOMIC DNA]</scope>
    <source>
        <strain evidence="2">DSM 23493</strain>
    </source>
</reference>
<dbReference type="OrthoDB" id="2361637at2"/>
<gene>
    <name evidence="1" type="ORF">ACZ11_22785</name>
</gene>
<dbReference type="EMBL" id="LFXJ01000011">
    <property type="protein sequence ID" value="KMY28585.1"/>
    <property type="molecule type" value="Genomic_DNA"/>
</dbReference>